<dbReference type="EMBL" id="MU393457">
    <property type="protein sequence ID" value="KAI4866584.1"/>
    <property type="molecule type" value="Genomic_DNA"/>
</dbReference>
<evidence type="ECO:0000313" key="2">
    <source>
        <dbReference type="Proteomes" id="UP001497700"/>
    </source>
</evidence>
<gene>
    <name evidence="1" type="ORF">F4820DRAFT_416553</name>
</gene>
<protein>
    <submittedName>
        <fullName evidence="1">Zip-domain-containing protein</fullName>
    </submittedName>
</protein>
<evidence type="ECO:0000313" key="1">
    <source>
        <dbReference type="EMBL" id="KAI4866584.1"/>
    </source>
</evidence>
<sequence>MARPRSPMTMVSFILVLSIYVLRGSLASYIPLREKPYITTTAAGPDLPQATETSTGVSDCGQQGGSVFCFSDTTRLQAVIPATETGDITPSYTYTACHEHDGKSFCIRPDDSEIELLGLNNKASELNPEYGESFRSEIRETSPHIHGGIEHNPDDDEEKPTIDCSKKNTEYNIPLRIGLIFVIMVTSFIGISGPIFLKPILSDKFQAIFIVLKQFGTGVIIATAFVHLLTHAQLTFTNECVGELSYEATTSAVVMAGLFLAFTIETISHRVAKKFSTRSHYNDEIVSIVVLEAGILFHSVLVGITLVVAEDSFFITLFVVIVFHQMFEGVALGTRIASIGHHTNTDRADAGNGPEGQDKASSSSARDTAAAENGGDTDGSERRQSLSMLNKLLMATAFALTTPIGMAIGVGVLHNFNSNNPKTLITIGTLNALSAGILVWVGVVEMWAGDWMFGGELENAGPMVTTLAGGGLVAGMALMSLLGKWT</sequence>
<organism evidence="1 2">
    <name type="scientific">Hypoxylon rubiginosum</name>
    <dbReference type="NCBI Taxonomy" id="110542"/>
    <lineage>
        <taxon>Eukaryota</taxon>
        <taxon>Fungi</taxon>
        <taxon>Dikarya</taxon>
        <taxon>Ascomycota</taxon>
        <taxon>Pezizomycotina</taxon>
        <taxon>Sordariomycetes</taxon>
        <taxon>Xylariomycetidae</taxon>
        <taxon>Xylariales</taxon>
        <taxon>Hypoxylaceae</taxon>
        <taxon>Hypoxylon</taxon>
    </lineage>
</organism>
<name>A0ACB9Z578_9PEZI</name>
<reference evidence="1 2" key="1">
    <citation type="journal article" date="2022" name="New Phytol.">
        <title>Ecological generalism drives hyperdiversity of secondary metabolite gene clusters in xylarialean endophytes.</title>
        <authorList>
            <person name="Franco M.E.E."/>
            <person name="Wisecaver J.H."/>
            <person name="Arnold A.E."/>
            <person name="Ju Y.M."/>
            <person name="Slot J.C."/>
            <person name="Ahrendt S."/>
            <person name="Moore L.P."/>
            <person name="Eastman K.E."/>
            <person name="Scott K."/>
            <person name="Konkel Z."/>
            <person name="Mondo S.J."/>
            <person name="Kuo A."/>
            <person name="Hayes R.D."/>
            <person name="Haridas S."/>
            <person name="Andreopoulos B."/>
            <person name="Riley R."/>
            <person name="LaButti K."/>
            <person name="Pangilinan J."/>
            <person name="Lipzen A."/>
            <person name="Amirebrahimi M."/>
            <person name="Yan J."/>
            <person name="Adam C."/>
            <person name="Keymanesh K."/>
            <person name="Ng V."/>
            <person name="Louie K."/>
            <person name="Northen T."/>
            <person name="Drula E."/>
            <person name="Henrissat B."/>
            <person name="Hsieh H.M."/>
            <person name="Youens-Clark K."/>
            <person name="Lutzoni F."/>
            <person name="Miadlikowska J."/>
            <person name="Eastwood D.C."/>
            <person name="Hamelin R.C."/>
            <person name="Grigoriev I.V."/>
            <person name="U'Ren J.M."/>
        </authorList>
    </citation>
    <scope>NUCLEOTIDE SEQUENCE [LARGE SCALE GENOMIC DNA]</scope>
    <source>
        <strain evidence="1 2">CBS 119005</strain>
    </source>
</reference>
<dbReference type="Proteomes" id="UP001497700">
    <property type="component" value="Unassembled WGS sequence"/>
</dbReference>
<comment type="caution">
    <text evidence="1">The sequence shown here is derived from an EMBL/GenBank/DDBJ whole genome shotgun (WGS) entry which is preliminary data.</text>
</comment>
<proteinExistence type="predicted"/>
<keyword evidence="2" id="KW-1185">Reference proteome</keyword>
<accession>A0ACB9Z578</accession>